<evidence type="ECO:0000313" key="2">
    <source>
        <dbReference type="EMBL" id="VDO55464.1"/>
    </source>
</evidence>
<dbReference type="Proteomes" id="UP000268014">
    <property type="component" value="Unassembled WGS sequence"/>
</dbReference>
<evidence type="ECO:0000256" key="1">
    <source>
        <dbReference type="SAM" id="MobiDB-lite"/>
    </source>
</evidence>
<evidence type="ECO:0000313" key="4">
    <source>
        <dbReference type="WBParaSite" id="HPLM_0001513601-mRNA-1"/>
    </source>
</evidence>
<accession>A0A0N4WU32</accession>
<name>A0A0N4WU32_HAEPC</name>
<dbReference type="WBParaSite" id="HPLM_0001513601-mRNA-1">
    <property type="protein sequence ID" value="HPLM_0001513601-mRNA-1"/>
    <property type="gene ID" value="HPLM_0001513601"/>
</dbReference>
<gene>
    <name evidence="2" type="ORF">HPLM_LOCUS15128</name>
</gene>
<feature type="region of interest" description="Disordered" evidence="1">
    <location>
        <begin position="22"/>
        <end position="47"/>
    </location>
</feature>
<evidence type="ECO:0000313" key="3">
    <source>
        <dbReference type="Proteomes" id="UP000268014"/>
    </source>
</evidence>
<dbReference type="EMBL" id="UZAF01018845">
    <property type="protein sequence ID" value="VDO55464.1"/>
    <property type="molecule type" value="Genomic_DNA"/>
</dbReference>
<reference evidence="4" key="1">
    <citation type="submission" date="2017-02" db="UniProtKB">
        <authorList>
            <consortium name="WormBaseParasite"/>
        </authorList>
    </citation>
    <scope>IDENTIFICATION</scope>
</reference>
<sequence length="79" mass="8213">MTESAGGEWASAECAEHQVPQLGGAHGVNCSSDAQKKGEPDSIGAHDALRQRVLAKPSKKTQVNSTVISAQIGLWLDSA</sequence>
<dbReference type="AlphaFoldDB" id="A0A0N4WU32"/>
<protein>
    <submittedName>
        <fullName evidence="2 4">Uncharacterized protein</fullName>
    </submittedName>
</protein>
<keyword evidence="3" id="KW-1185">Reference proteome</keyword>
<organism evidence="4">
    <name type="scientific">Haemonchus placei</name>
    <name type="common">Barber's pole worm</name>
    <dbReference type="NCBI Taxonomy" id="6290"/>
    <lineage>
        <taxon>Eukaryota</taxon>
        <taxon>Metazoa</taxon>
        <taxon>Ecdysozoa</taxon>
        <taxon>Nematoda</taxon>
        <taxon>Chromadorea</taxon>
        <taxon>Rhabditida</taxon>
        <taxon>Rhabditina</taxon>
        <taxon>Rhabditomorpha</taxon>
        <taxon>Strongyloidea</taxon>
        <taxon>Trichostrongylidae</taxon>
        <taxon>Haemonchus</taxon>
    </lineage>
</organism>
<reference evidence="2 3" key="2">
    <citation type="submission" date="2018-11" db="EMBL/GenBank/DDBJ databases">
        <authorList>
            <consortium name="Pathogen Informatics"/>
        </authorList>
    </citation>
    <scope>NUCLEOTIDE SEQUENCE [LARGE SCALE GENOMIC DNA]</scope>
    <source>
        <strain evidence="2 3">MHpl1</strain>
    </source>
</reference>
<proteinExistence type="predicted"/>